<dbReference type="Proteomes" id="UP000789901">
    <property type="component" value="Unassembled WGS sequence"/>
</dbReference>
<name>A0ABN7U9Z3_GIGMA</name>
<evidence type="ECO:0000313" key="1">
    <source>
        <dbReference type="EMBL" id="CAG8546148.1"/>
    </source>
</evidence>
<protein>
    <submittedName>
        <fullName evidence="1">39860_t:CDS:1</fullName>
    </submittedName>
</protein>
<accession>A0ABN7U9Z3</accession>
<organism evidence="1 2">
    <name type="scientific">Gigaspora margarita</name>
    <dbReference type="NCBI Taxonomy" id="4874"/>
    <lineage>
        <taxon>Eukaryota</taxon>
        <taxon>Fungi</taxon>
        <taxon>Fungi incertae sedis</taxon>
        <taxon>Mucoromycota</taxon>
        <taxon>Glomeromycotina</taxon>
        <taxon>Glomeromycetes</taxon>
        <taxon>Diversisporales</taxon>
        <taxon>Gigasporaceae</taxon>
        <taxon>Gigaspora</taxon>
    </lineage>
</organism>
<gene>
    <name evidence="1" type="ORF">GMARGA_LOCUS4327</name>
</gene>
<keyword evidence="2" id="KW-1185">Reference proteome</keyword>
<proteinExistence type="predicted"/>
<dbReference type="EMBL" id="CAJVQB010001690">
    <property type="protein sequence ID" value="CAG8546148.1"/>
    <property type="molecule type" value="Genomic_DNA"/>
</dbReference>
<sequence>MTLISSSSLDQAHSSRIVAFDLSNRLPHLINSMPRAFSIKGGY</sequence>
<evidence type="ECO:0000313" key="2">
    <source>
        <dbReference type="Proteomes" id="UP000789901"/>
    </source>
</evidence>
<reference evidence="1 2" key="1">
    <citation type="submission" date="2021-06" db="EMBL/GenBank/DDBJ databases">
        <authorList>
            <person name="Kallberg Y."/>
            <person name="Tangrot J."/>
            <person name="Rosling A."/>
        </authorList>
    </citation>
    <scope>NUCLEOTIDE SEQUENCE [LARGE SCALE GENOMIC DNA]</scope>
    <source>
        <strain evidence="1 2">120-4 pot B 10/14</strain>
    </source>
</reference>
<comment type="caution">
    <text evidence="1">The sequence shown here is derived from an EMBL/GenBank/DDBJ whole genome shotgun (WGS) entry which is preliminary data.</text>
</comment>